<reference evidence="1" key="2">
    <citation type="submission" date="2023-06" db="EMBL/GenBank/DDBJ databases">
        <authorList>
            <consortium name="Lawrence Berkeley National Laboratory"/>
            <person name="Haridas S."/>
            <person name="Hensen N."/>
            <person name="Bonometti L."/>
            <person name="Westerberg I."/>
            <person name="Brannstrom I.O."/>
            <person name="Guillou S."/>
            <person name="Cros-Aarteil S."/>
            <person name="Calhoun S."/>
            <person name="Kuo A."/>
            <person name="Mondo S."/>
            <person name="Pangilinan J."/>
            <person name="Riley R."/>
            <person name="Labutti K."/>
            <person name="Andreopoulos B."/>
            <person name="Lipzen A."/>
            <person name="Chen C."/>
            <person name="Yanf M."/>
            <person name="Daum C."/>
            <person name="Ng V."/>
            <person name="Clum A."/>
            <person name="Steindorff A."/>
            <person name="Ohm R."/>
            <person name="Martin F."/>
            <person name="Silar P."/>
            <person name="Natvig D."/>
            <person name="Lalanne C."/>
            <person name="Gautier V."/>
            <person name="Ament-Velasquez S.L."/>
            <person name="Kruys A."/>
            <person name="Hutchinson M.I."/>
            <person name="Powell A.J."/>
            <person name="Barry K."/>
            <person name="Miller A.N."/>
            <person name="Grigoriev I.V."/>
            <person name="Debuchy R."/>
            <person name="Gladieux P."/>
            <person name="Thoren M.H."/>
            <person name="Johannesson H."/>
        </authorList>
    </citation>
    <scope>NUCLEOTIDE SEQUENCE</scope>
    <source>
        <strain evidence="1">CBS 314.62</strain>
    </source>
</reference>
<dbReference type="Gene3D" id="3.30.450.150">
    <property type="entry name" value="Haem-degrading domain"/>
    <property type="match status" value="1"/>
</dbReference>
<name>A0AAE0XBB3_9PEZI</name>
<gene>
    <name evidence="1" type="ORF">B0T22DRAFT_427351</name>
</gene>
<evidence type="ECO:0000313" key="1">
    <source>
        <dbReference type="EMBL" id="KAK3689167.1"/>
    </source>
</evidence>
<dbReference type="PANTHER" id="PTHR28255">
    <property type="match status" value="1"/>
</dbReference>
<comment type="caution">
    <text evidence="1">The sequence shown here is derived from an EMBL/GenBank/DDBJ whole genome shotgun (WGS) entry which is preliminary data.</text>
</comment>
<proteinExistence type="predicted"/>
<sequence>MMSQTVWRRHGNLGEQIQYPDPRPIAHPPTELAAIKDEGDSFVFSSFTAEDAWHLGSLLRNRLAPLAQHNNTPALISVSLANSNQVVFQCVTGPGTTPDNETWVQRKRNSVLRFGCSTWYLHCKYNGDEEAFRLKFGMGAEQASQFAIHGGAIPIRVTGVEGIVAVVVVSGLKQHEDHGVIVEVVKENWQTV</sequence>
<reference evidence="1" key="1">
    <citation type="journal article" date="2023" name="Mol. Phylogenet. Evol.">
        <title>Genome-scale phylogeny and comparative genomics of the fungal order Sordariales.</title>
        <authorList>
            <person name="Hensen N."/>
            <person name="Bonometti L."/>
            <person name="Westerberg I."/>
            <person name="Brannstrom I.O."/>
            <person name="Guillou S."/>
            <person name="Cros-Aarteil S."/>
            <person name="Calhoun S."/>
            <person name="Haridas S."/>
            <person name="Kuo A."/>
            <person name="Mondo S."/>
            <person name="Pangilinan J."/>
            <person name="Riley R."/>
            <person name="LaButti K."/>
            <person name="Andreopoulos B."/>
            <person name="Lipzen A."/>
            <person name="Chen C."/>
            <person name="Yan M."/>
            <person name="Daum C."/>
            <person name="Ng V."/>
            <person name="Clum A."/>
            <person name="Steindorff A."/>
            <person name="Ohm R.A."/>
            <person name="Martin F."/>
            <person name="Silar P."/>
            <person name="Natvig D.O."/>
            <person name="Lalanne C."/>
            <person name="Gautier V."/>
            <person name="Ament-Velasquez S.L."/>
            <person name="Kruys A."/>
            <person name="Hutchinson M.I."/>
            <person name="Powell A.J."/>
            <person name="Barry K."/>
            <person name="Miller A.N."/>
            <person name="Grigoriev I.V."/>
            <person name="Debuchy R."/>
            <person name="Gladieux P."/>
            <person name="Hiltunen Thoren M."/>
            <person name="Johannesson H."/>
        </authorList>
    </citation>
    <scope>NUCLEOTIDE SEQUENCE</scope>
    <source>
        <strain evidence="1">CBS 314.62</strain>
    </source>
</reference>
<organism evidence="1 2">
    <name type="scientific">Podospora appendiculata</name>
    <dbReference type="NCBI Taxonomy" id="314037"/>
    <lineage>
        <taxon>Eukaryota</taxon>
        <taxon>Fungi</taxon>
        <taxon>Dikarya</taxon>
        <taxon>Ascomycota</taxon>
        <taxon>Pezizomycotina</taxon>
        <taxon>Sordariomycetes</taxon>
        <taxon>Sordariomycetidae</taxon>
        <taxon>Sordariales</taxon>
        <taxon>Podosporaceae</taxon>
        <taxon>Podospora</taxon>
    </lineage>
</organism>
<protein>
    <recommendedName>
        <fullName evidence="3">DUF967 domain protein</fullName>
    </recommendedName>
</protein>
<dbReference type="Proteomes" id="UP001270362">
    <property type="component" value="Unassembled WGS sequence"/>
</dbReference>
<dbReference type="SUPFAM" id="SSF143744">
    <property type="entry name" value="GlcG-like"/>
    <property type="match status" value="1"/>
</dbReference>
<dbReference type="AlphaFoldDB" id="A0AAE0XBB3"/>
<dbReference type="Pfam" id="PF03928">
    <property type="entry name" value="HbpS-like"/>
    <property type="match status" value="1"/>
</dbReference>
<evidence type="ECO:0000313" key="2">
    <source>
        <dbReference type="Proteomes" id="UP001270362"/>
    </source>
</evidence>
<dbReference type="InterPro" id="IPR038084">
    <property type="entry name" value="PduO/GlcC-like_sf"/>
</dbReference>
<dbReference type="InterPro" id="IPR010371">
    <property type="entry name" value="YBR137W-like"/>
</dbReference>
<dbReference type="EMBL" id="JAULSO010000002">
    <property type="protein sequence ID" value="KAK3689167.1"/>
    <property type="molecule type" value="Genomic_DNA"/>
</dbReference>
<dbReference type="PANTHER" id="PTHR28255:SF1">
    <property type="entry name" value="UPF0303 PROTEIN YBR137W"/>
    <property type="match status" value="1"/>
</dbReference>
<dbReference type="InterPro" id="IPR005624">
    <property type="entry name" value="PduO/GlcC-like"/>
</dbReference>
<keyword evidence="2" id="KW-1185">Reference proteome</keyword>
<dbReference type="PIRSF" id="PIRSF008757">
    <property type="entry name" value="UCP008757"/>
    <property type="match status" value="1"/>
</dbReference>
<dbReference type="GO" id="GO:0006620">
    <property type="term" value="P:post-translational protein targeting to endoplasmic reticulum membrane"/>
    <property type="evidence" value="ECO:0007669"/>
    <property type="project" value="TreeGrafter"/>
</dbReference>
<accession>A0AAE0XBB3</accession>
<evidence type="ECO:0008006" key="3">
    <source>
        <dbReference type="Google" id="ProtNLM"/>
    </source>
</evidence>
<dbReference type="GO" id="GO:0072380">
    <property type="term" value="C:TRC complex"/>
    <property type="evidence" value="ECO:0007669"/>
    <property type="project" value="TreeGrafter"/>
</dbReference>